<dbReference type="InterPro" id="IPR003593">
    <property type="entry name" value="AAA+_ATPase"/>
</dbReference>
<accession>A0A2W7PSU0</accession>
<keyword evidence="1" id="KW-0813">Transport</keyword>
<dbReference type="GO" id="GO:0016887">
    <property type="term" value="F:ATP hydrolysis activity"/>
    <property type="evidence" value="ECO:0007669"/>
    <property type="project" value="InterPro"/>
</dbReference>
<dbReference type="CDD" id="cd03256">
    <property type="entry name" value="ABC_PhnC_transporter"/>
    <property type="match status" value="1"/>
</dbReference>
<dbReference type="InterPro" id="IPR017871">
    <property type="entry name" value="ABC_transporter-like_CS"/>
</dbReference>
<dbReference type="PANTHER" id="PTHR43166">
    <property type="entry name" value="AMINO ACID IMPORT ATP-BINDING PROTEIN"/>
    <property type="match status" value="1"/>
</dbReference>
<evidence type="ECO:0000313" key="10">
    <source>
        <dbReference type="Proteomes" id="UP000249364"/>
    </source>
</evidence>
<evidence type="ECO:0000256" key="1">
    <source>
        <dbReference type="ARBA" id="ARBA00022448"/>
    </source>
</evidence>
<keyword evidence="2" id="KW-1003">Cell membrane</keyword>
<dbReference type="GO" id="GO:0016020">
    <property type="term" value="C:membrane"/>
    <property type="evidence" value="ECO:0007669"/>
    <property type="project" value="InterPro"/>
</dbReference>
<keyword evidence="5" id="KW-1278">Translocase</keyword>
<evidence type="ECO:0000256" key="4">
    <source>
        <dbReference type="ARBA" id="ARBA00022840"/>
    </source>
</evidence>
<dbReference type="EMBL" id="QKZQ01000028">
    <property type="protein sequence ID" value="PZX36740.1"/>
    <property type="molecule type" value="Genomic_DNA"/>
</dbReference>
<dbReference type="InterPro" id="IPR012693">
    <property type="entry name" value="ABC_transpr_PhnC"/>
</dbReference>
<dbReference type="GO" id="GO:0015416">
    <property type="term" value="F:ABC-type phosphonate transporter activity"/>
    <property type="evidence" value="ECO:0007669"/>
    <property type="project" value="InterPro"/>
</dbReference>
<gene>
    <name evidence="9" type="ORF">LY56_03389</name>
</gene>
<evidence type="ECO:0000259" key="8">
    <source>
        <dbReference type="PROSITE" id="PS50893"/>
    </source>
</evidence>
<dbReference type="OrthoDB" id="9802264at2"/>
<evidence type="ECO:0000256" key="2">
    <source>
        <dbReference type="ARBA" id="ARBA00022475"/>
    </source>
</evidence>
<dbReference type="Proteomes" id="UP000249364">
    <property type="component" value="Unassembled WGS sequence"/>
</dbReference>
<feature type="region of interest" description="Disordered" evidence="7">
    <location>
        <begin position="250"/>
        <end position="271"/>
    </location>
</feature>
<evidence type="ECO:0000313" key="9">
    <source>
        <dbReference type="EMBL" id="PZX36740.1"/>
    </source>
</evidence>
<comment type="caution">
    <text evidence="9">The sequence shown here is derived from an EMBL/GenBank/DDBJ whole genome shotgun (WGS) entry which is preliminary data.</text>
</comment>
<dbReference type="RefSeq" id="WP_071469457.1">
    <property type="nucleotide sequence ID" value="NZ_MEHT01000014.1"/>
</dbReference>
<keyword evidence="10" id="KW-1185">Reference proteome</keyword>
<dbReference type="GO" id="GO:0005524">
    <property type="term" value="F:ATP binding"/>
    <property type="evidence" value="ECO:0007669"/>
    <property type="project" value="UniProtKB-KW"/>
</dbReference>
<evidence type="ECO:0000256" key="5">
    <source>
        <dbReference type="ARBA" id="ARBA00022967"/>
    </source>
</evidence>
<organism evidence="9 10">
    <name type="scientific">Roseinatronobacter thiooxidans</name>
    <dbReference type="NCBI Taxonomy" id="121821"/>
    <lineage>
        <taxon>Bacteria</taxon>
        <taxon>Pseudomonadati</taxon>
        <taxon>Pseudomonadota</taxon>
        <taxon>Alphaproteobacteria</taxon>
        <taxon>Rhodobacterales</taxon>
        <taxon>Paracoccaceae</taxon>
        <taxon>Roseinatronobacter</taxon>
    </lineage>
</organism>
<evidence type="ECO:0000256" key="7">
    <source>
        <dbReference type="SAM" id="MobiDB-lite"/>
    </source>
</evidence>
<keyword evidence="4 9" id="KW-0067">ATP-binding</keyword>
<dbReference type="SUPFAM" id="SSF52540">
    <property type="entry name" value="P-loop containing nucleoside triphosphate hydrolases"/>
    <property type="match status" value="1"/>
</dbReference>
<dbReference type="STRING" id="121821.GCA_001870675_00602"/>
<keyword evidence="6" id="KW-0472">Membrane</keyword>
<name>A0A2W7PSU0_9RHOB</name>
<dbReference type="InterPro" id="IPR050086">
    <property type="entry name" value="MetN_ABC_transporter-like"/>
</dbReference>
<evidence type="ECO:0000256" key="6">
    <source>
        <dbReference type="ARBA" id="ARBA00023136"/>
    </source>
</evidence>
<feature type="domain" description="ABC transporter" evidence="8">
    <location>
        <begin position="3"/>
        <end position="247"/>
    </location>
</feature>
<dbReference type="Gene3D" id="3.40.50.300">
    <property type="entry name" value="P-loop containing nucleotide triphosphate hydrolases"/>
    <property type="match status" value="1"/>
</dbReference>
<dbReference type="SMART" id="SM00382">
    <property type="entry name" value="AAA"/>
    <property type="match status" value="1"/>
</dbReference>
<dbReference type="InterPro" id="IPR003439">
    <property type="entry name" value="ABC_transporter-like_ATP-bd"/>
</dbReference>
<reference evidence="9 10" key="1">
    <citation type="submission" date="2018-06" db="EMBL/GenBank/DDBJ databases">
        <title>Genomic Encyclopedia of Archaeal and Bacterial Type Strains, Phase II (KMG-II): from individual species to whole genera.</title>
        <authorList>
            <person name="Goeker M."/>
        </authorList>
    </citation>
    <scope>NUCLEOTIDE SEQUENCE [LARGE SCALE GENOMIC DNA]</scope>
    <source>
        <strain evidence="9 10">DSM 13087</strain>
    </source>
</reference>
<dbReference type="PANTHER" id="PTHR43166:SF6">
    <property type="entry name" value="PHOSPHONATES IMPORT ATP-BINDING PROTEIN PHNC"/>
    <property type="match status" value="1"/>
</dbReference>
<dbReference type="PROSITE" id="PS00211">
    <property type="entry name" value="ABC_TRANSPORTER_1"/>
    <property type="match status" value="1"/>
</dbReference>
<evidence type="ECO:0000256" key="3">
    <source>
        <dbReference type="ARBA" id="ARBA00022741"/>
    </source>
</evidence>
<keyword evidence="3" id="KW-0547">Nucleotide-binding</keyword>
<sequence length="271" mass="29427">MDVSVRQLAKTFPDGTRVLEAVDFSIASGEGVVLLGANGCGKSTLLRCMLGLEKITAGDIVIDDVSIGHARRSDLRRLRSRVGSVFQQFNLVGNLSVHQNVMFGRLGTHGLMGALSLTASTETRDKAMHCLDRVGLAHLAKRRTDTLSGGQQQRVAIARMLMQEAGIVFADEPVASLDPRAGREVMDLLFDIVRERGLTVVCVLHQIDLARAYANRIIGLKSGRIVVDGAPNDLTDDAIADLYEADRTRAEKESKEAEDARSNLRRSAASF</sequence>
<dbReference type="PROSITE" id="PS50893">
    <property type="entry name" value="ABC_TRANSPORTER_2"/>
    <property type="match status" value="1"/>
</dbReference>
<dbReference type="AlphaFoldDB" id="A0A2W7PSU0"/>
<protein>
    <submittedName>
        <fullName evidence="9">Phosphonate transport system ATP-binding protein</fullName>
    </submittedName>
</protein>
<dbReference type="Pfam" id="PF00005">
    <property type="entry name" value="ABC_tran"/>
    <property type="match status" value="1"/>
</dbReference>
<proteinExistence type="predicted"/>
<feature type="compositionally biased region" description="Basic and acidic residues" evidence="7">
    <location>
        <begin position="250"/>
        <end position="262"/>
    </location>
</feature>
<dbReference type="InterPro" id="IPR027417">
    <property type="entry name" value="P-loop_NTPase"/>
</dbReference>
<dbReference type="NCBIfam" id="TIGR02315">
    <property type="entry name" value="ABC_phnC"/>
    <property type="match status" value="1"/>
</dbReference>